<feature type="compositionally biased region" description="Polar residues" evidence="1">
    <location>
        <begin position="12"/>
        <end position="23"/>
    </location>
</feature>
<reference evidence="2" key="1">
    <citation type="submission" date="2018-11" db="EMBL/GenBank/DDBJ databases">
        <authorList>
            <consortium name="Pathogen Informatics"/>
        </authorList>
    </citation>
    <scope>NUCLEOTIDE SEQUENCE</scope>
</reference>
<evidence type="ECO:0000313" key="2">
    <source>
        <dbReference type="EMBL" id="VEL13309.1"/>
    </source>
</evidence>
<comment type="caution">
    <text evidence="2">The sequence shown here is derived from an EMBL/GenBank/DDBJ whole genome shotgun (WGS) entry which is preliminary data.</text>
</comment>
<dbReference type="Proteomes" id="UP000784294">
    <property type="component" value="Unassembled WGS sequence"/>
</dbReference>
<proteinExistence type="predicted"/>
<sequence length="70" mass="7729">MPRQTRVEFSLDGSQDNPSLLTSRKTRLEDCPAESPIETAGESSAVGSVLCEGDVRNRVKSRNRVVRTHT</sequence>
<protein>
    <submittedName>
        <fullName evidence="2">Uncharacterized protein</fullName>
    </submittedName>
</protein>
<organism evidence="2 3">
    <name type="scientific">Protopolystoma xenopodis</name>
    <dbReference type="NCBI Taxonomy" id="117903"/>
    <lineage>
        <taxon>Eukaryota</taxon>
        <taxon>Metazoa</taxon>
        <taxon>Spiralia</taxon>
        <taxon>Lophotrochozoa</taxon>
        <taxon>Platyhelminthes</taxon>
        <taxon>Monogenea</taxon>
        <taxon>Polyopisthocotylea</taxon>
        <taxon>Polystomatidea</taxon>
        <taxon>Polystomatidae</taxon>
        <taxon>Protopolystoma</taxon>
    </lineage>
</organism>
<feature type="region of interest" description="Disordered" evidence="1">
    <location>
        <begin position="1"/>
        <end position="24"/>
    </location>
</feature>
<gene>
    <name evidence="2" type="ORF">PXEA_LOCUS6749</name>
</gene>
<keyword evidence="3" id="KW-1185">Reference proteome</keyword>
<name>A0A3S4ZVV4_9PLAT</name>
<accession>A0A3S4ZVV4</accession>
<evidence type="ECO:0000256" key="1">
    <source>
        <dbReference type="SAM" id="MobiDB-lite"/>
    </source>
</evidence>
<evidence type="ECO:0000313" key="3">
    <source>
        <dbReference type="Proteomes" id="UP000784294"/>
    </source>
</evidence>
<dbReference type="EMBL" id="CAAALY010017387">
    <property type="protein sequence ID" value="VEL13309.1"/>
    <property type="molecule type" value="Genomic_DNA"/>
</dbReference>
<dbReference type="AlphaFoldDB" id="A0A3S4ZVV4"/>